<organism evidence="1 2">
    <name type="scientific">Rhizophagus irregularis</name>
    <dbReference type="NCBI Taxonomy" id="588596"/>
    <lineage>
        <taxon>Eukaryota</taxon>
        <taxon>Fungi</taxon>
        <taxon>Fungi incertae sedis</taxon>
        <taxon>Mucoromycota</taxon>
        <taxon>Glomeromycotina</taxon>
        <taxon>Glomeromycetes</taxon>
        <taxon>Glomerales</taxon>
        <taxon>Glomeraceae</taxon>
        <taxon>Rhizophagus</taxon>
    </lineage>
</organism>
<evidence type="ECO:0000313" key="1">
    <source>
        <dbReference type="EMBL" id="CAB5386841.1"/>
    </source>
</evidence>
<accession>A0A915ZTT5</accession>
<comment type="caution">
    <text evidence="1">The sequence shown here is derived from an EMBL/GenBank/DDBJ whole genome shotgun (WGS) entry which is preliminary data.</text>
</comment>
<sequence>MIVVFTANLQLTFIILQPLKLKDGNYDNEQKFKRKAKEYSITKGSNITNIYGISQNPDTKDYILVKSISSIKRLEYSTVNLISPINELTEKGIDLENWSSSYPLSFKFMCYFQ</sequence>
<dbReference type="EMBL" id="CAGKOT010000056">
    <property type="protein sequence ID" value="CAB5386841.1"/>
    <property type="molecule type" value="Genomic_DNA"/>
</dbReference>
<dbReference type="OrthoDB" id="2317050at2759"/>
<evidence type="ECO:0000313" key="2">
    <source>
        <dbReference type="Proteomes" id="UP000684084"/>
    </source>
</evidence>
<reference evidence="1" key="1">
    <citation type="submission" date="2020-05" db="EMBL/GenBank/DDBJ databases">
        <authorList>
            <person name="Rincon C."/>
            <person name="Sanders R I."/>
            <person name="Robbins C."/>
            <person name="Chaturvedi A."/>
        </authorList>
    </citation>
    <scope>NUCLEOTIDE SEQUENCE</scope>
    <source>
        <strain evidence="1">CHB12</strain>
    </source>
</reference>
<protein>
    <submittedName>
        <fullName evidence="1">Uncharacterized protein</fullName>
    </submittedName>
</protein>
<dbReference type="AlphaFoldDB" id="A0A915ZTT5"/>
<dbReference type="Proteomes" id="UP000684084">
    <property type="component" value="Unassembled WGS sequence"/>
</dbReference>
<name>A0A915ZTT5_9GLOM</name>
<gene>
    <name evidence="1" type="ORF">CHRIB12_LOCUS19895</name>
</gene>
<proteinExistence type="predicted"/>